<dbReference type="GO" id="GO:0016787">
    <property type="term" value="F:hydrolase activity"/>
    <property type="evidence" value="ECO:0007669"/>
    <property type="project" value="UniProtKB-KW"/>
</dbReference>
<dbReference type="SUPFAM" id="SSF53474">
    <property type="entry name" value="alpha/beta-Hydrolases"/>
    <property type="match status" value="1"/>
</dbReference>
<evidence type="ECO:0000259" key="2">
    <source>
        <dbReference type="Pfam" id="PF00561"/>
    </source>
</evidence>
<keyword evidence="3" id="KW-0378">Hydrolase</keyword>
<proteinExistence type="predicted"/>
<evidence type="ECO:0000313" key="4">
    <source>
        <dbReference type="Proteomes" id="UP001595699"/>
    </source>
</evidence>
<reference evidence="4" key="1">
    <citation type="journal article" date="2019" name="Int. J. Syst. Evol. Microbiol.">
        <title>The Global Catalogue of Microorganisms (GCM) 10K type strain sequencing project: providing services to taxonomists for standard genome sequencing and annotation.</title>
        <authorList>
            <consortium name="The Broad Institute Genomics Platform"/>
            <consortium name="The Broad Institute Genome Sequencing Center for Infectious Disease"/>
            <person name="Wu L."/>
            <person name="Ma J."/>
        </authorList>
    </citation>
    <scope>NUCLEOTIDE SEQUENCE [LARGE SCALE GENOMIC DNA]</scope>
    <source>
        <strain evidence="4">CGMCC 4.7241</strain>
    </source>
</reference>
<gene>
    <name evidence="3" type="ORF">ACFOUW_39210</name>
</gene>
<dbReference type="Proteomes" id="UP001595699">
    <property type="component" value="Unassembled WGS sequence"/>
</dbReference>
<keyword evidence="1" id="KW-0732">Signal</keyword>
<feature type="chain" id="PRO_5046477286" evidence="1">
    <location>
        <begin position="27"/>
        <end position="456"/>
    </location>
</feature>
<dbReference type="Gene3D" id="3.40.50.1820">
    <property type="entry name" value="alpha/beta hydrolase"/>
    <property type="match status" value="1"/>
</dbReference>
<evidence type="ECO:0000313" key="3">
    <source>
        <dbReference type="EMBL" id="MFC3766911.1"/>
    </source>
</evidence>
<evidence type="ECO:0000256" key="1">
    <source>
        <dbReference type="SAM" id="SignalP"/>
    </source>
</evidence>
<dbReference type="InterPro" id="IPR029058">
    <property type="entry name" value="AB_hydrolase_fold"/>
</dbReference>
<keyword evidence="4" id="KW-1185">Reference proteome</keyword>
<feature type="domain" description="AB hydrolase-1" evidence="2">
    <location>
        <begin position="82"/>
        <end position="437"/>
    </location>
</feature>
<comment type="caution">
    <text evidence="3">The sequence shown here is derived from an EMBL/GenBank/DDBJ whole genome shotgun (WGS) entry which is preliminary data.</text>
</comment>
<dbReference type="InterPro" id="IPR005944">
    <property type="entry name" value="Pro_iminopeptidase"/>
</dbReference>
<accession>A0ABV7YQE4</accession>
<sequence length="456" mass="49063">MMRRTLAAVACAALTVTMLQSPVAAAAAADHGPRLSDAKPCDGQPGFTCATLTVPLDHRGRTPGRLELRVAYADNANAKRGVLLALAGGPGQAGLRFDTFKRALAPVLDDHQLVMIDQRGTGVEGALDCPQLQAERGILDYDVPTPAAVRECARSVGSKRQFFATADTVDDLELLRRALGAKKWTIDGISYGTYVASRYAIKHPSRVKKLVLDSVVPHTNLDAFVPEMLHANARVLREACAATGCTTDPAADLAAVVRATDLGPQLLNTISVYGIVDPNYSGLPQMLAAARAGNLAPIQGLIDGVFQATRGPADDHSQGLMLSTLCAEERFPWGNSATPEFLRQPLLDAASRRLAPEKLWPFDQETAKNHGIMHLCLPYPRTAVRPVAQPYKLPPVPALLLAGTRDLSTPVEWARWQLSRTPRGELVVLEGFGHSVQSRTTDDRGRKAVEAFLDRG</sequence>
<dbReference type="EMBL" id="JBHRZH010000062">
    <property type="protein sequence ID" value="MFC3766911.1"/>
    <property type="molecule type" value="Genomic_DNA"/>
</dbReference>
<dbReference type="PANTHER" id="PTHR43722:SF1">
    <property type="entry name" value="PROLINE IMINOPEPTIDASE"/>
    <property type="match status" value="1"/>
</dbReference>
<dbReference type="Pfam" id="PF00561">
    <property type="entry name" value="Abhydrolase_1"/>
    <property type="match status" value="1"/>
</dbReference>
<protein>
    <submittedName>
        <fullName evidence="3">Alpha/beta fold hydrolase</fullName>
    </submittedName>
</protein>
<name>A0ABV7YQE4_9ACTN</name>
<dbReference type="InterPro" id="IPR000073">
    <property type="entry name" value="AB_hydrolase_1"/>
</dbReference>
<dbReference type="PANTHER" id="PTHR43722">
    <property type="entry name" value="PROLINE IMINOPEPTIDASE"/>
    <property type="match status" value="1"/>
</dbReference>
<feature type="signal peptide" evidence="1">
    <location>
        <begin position="1"/>
        <end position="26"/>
    </location>
</feature>
<dbReference type="RefSeq" id="WP_205115952.1">
    <property type="nucleotide sequence ID" value="NZ_JAFBCM010000001.1"/>
</dbReference>
<organism evidence="3 4">
    <name type="scientific">Tenggerimyces flavus</name>
    <dbReference type="NCBI Taxonomy" id="1708749"/>
    <lineage>
        <taxon>Bacteria</taxon>
        <taxon>Bacillati</taxon>
        <taxon>Actinomycetota</taxon>
        <taxon>Actinomycetes</taxon>
        <taxon>Propionibacteriales</taxon>
        <taxon>Nocardioidaceae</taxon>
        <taxon>Tenggerimyces</taxon>
    </lineage>
</organism>